<dbReference type="SMART" id="SM00064">
    <property type="entry name" value="FYVE"/>
    <property type="match status" value="1"/>
</dbReference>
<comment type="caution">
    <text evidence="7">The sequence shown here is derived from an EMBL/GenBank/DDBJ whole genome shotgun (WGS) entry which is preliminary data.</text>
</comment>
<reference evidence="8" key="2">
    <citation type="journal article" date="2021" name="Sci. Data">
        <title>Chromosome-scale genome sequencing, assembly and annotation of six genomes from subfamily Leishmaniinae.</title>
        <authorList>
            <person name="Almutairi H."/>
            <person name="Urbaniak M.D."/>
            <person name="Bates M.D."/>
            <person name="Jariyapan N."/>
            <person name="Kwakye-Nuako G."/>
            <person name="Thomaz Soccol V."/>
            <person name="Al-Salem W.S."/>
            <person name="Dillon R.J."/>
            <person name="Bates P.A."/>
            <person name="Gatherer D."/>
        </authorList>
    </citation>
    <scope>NUCLEOTIDE SEQUENCE [LARGE SCALE GENOMIC DNA]</scope>
</reference>
<proteinExistence type="predicted"/>
<evidence type="ECO:0000256" key="4">
    <source>
        <dbReference type="PROSITE-ProRule" id="PRU00091"/>
    </source>
</evidence>
<protein>
    <recommendedName>
        <fullName evidence="6">FYVE-type domain-containing protein</fullName>
    </recommendedName>
</protein>
<dbReference type="CDD" id="cd15730">
    <property type="entry name" value="FYVE_EEA1"/>
    <property type="match status" value="1"/>
</dbReference>
<dbReference type="PANTHER" id="PTHR23164:SF30">
    <property type="entry name" value="EARLY ENDOSOME ANTIGEN 1"/>
    <property type="match status" value="1"/>
</dbReference>
<dbReference type="RefSeq" id="XP_067059281.1">
    <property type="nucleotide sequence ID" value="XM_067203590.1"/>
</dbReference>
<dbReference type="PROSITE" id="PS50178">
    <property type="entry name" value="ZF_FYVE"/>
    <property type="match status" value="1"/>
</dbReference>
<feature type="compositionally biased region" description="Low complexity" evidence="5">
    <location>
        <begin position="101"/>
        <end position="113"/>
    </location>
</feature>
<evidence type="ECO:0000313" key="8">
    <source>
        <dbReference type="Proteomes" id="UP000674143"/>
    </source>
</evidence>
<keyword evidence="1" id="KW-0479">Metal-binding</keyword>
<dbReference type="PANTHER" id="PTHR23164">
    <property type="entry name" value="EARLY ENDOSOME ANTIGEN 1"/>
    <property type="match status" value="1"/>
</dbReference>
<accession>A0A836GWI3</accession>
<evidence type="ECO:0000313" key="7">
    <source>
        <dbReference type="EMBL" id="KAG5466391.1"/>
    </source>
</evidence>
<dbReference type="InterPro" id="IPR011011">
    <property type="entry name" value="Znf_FYVE_PHD"/>
</dbReference>
<dbReference type="EMBL" id="JAFHLR010000035">
    <property type="protein sequence ID" value="KAG5466391.1"/>
    <property type="molecule type" value="Genomic_DNA"/>
</dbReference>
<dbReference type="SMR" id="A0A836GWI3"/>
<keyword evidence="8" id="KW-1185">Reference proteome</keyword>
<evidence type="ECO:0000256" key="5">
    <source>
        <dbReference type="SAM" id="MobiDB-lite"/>
    </source>
</evidence>
<dbReference type="GeneID" id="92357524"/>
<name>A0A836GWI3_9TRYP</name>
<gene>
    <name evidence="7" type="ORF">LSCM4_01541</name>
</gene>
<evidence type="ECO:0000256" key="1">
    <source>
        <dbReference type="ARBA" id="ARBA00022723"/>
    </source>
</evidence>
<keyword evidence="2 4" id="KW-0863">Zinc-finger</keyword>
<dbReference type="Gene3D" id="3.30.40.10">
    <property type="entry name" value="Zinc/RING finger domain, C3HC4 (zinc finger)"/>
    <property type="match status" value="1"/>
</dbReference>
<evidence type="ECO:0000259" key="6">
    <source>
        <dbReference type="PROSITE" id="PS50178"/>
    </source>
</evidence>
<dbReference type="KEGG" id="loi:92357524"/>
<dbReference type="GO" id="GO:0008270">
    <property type="term" value="F:zinc ion binding"/>
    <property type="evidence" value="ECO:0007669"/>
    <property type="project" value="UniProtKB-KW"/>
</dbReference>
<evidence type="ECO:0000256" key="3">
    <source>
        <dbReference type="ARBA" id="ARBA00022833"/>
    </source>
</evidence>
<feature type="domain" description="FYVE-type" evidence="6">
    <location>
        <begin position="13"/>
        <end position="73"/>
    </location>
</feature>
<reference evidence="8" key="1">
    <citation type="journal article" date="2021" name="Microbiol. Resour. Announc.">
        <title>LGAAP: Leishmaniinae Genome Assembly and Annotation Pipeline.</title>
        <authorList>
            <person name="Almutairi H."/>
            <person name="Urbaniak M.D."/>
            <person name="Bates M.D."/>
            <person name="Jariyapan N."/>
            <person name="Kwakye-Nuako G."/>
            <person name="Thomaz-Soccol V."/>
            <person name="Al-Salem W.S."/>
            <person name="Dillon R.J."/>
            <person name="Bates P.A."/>
            <person name="Gatherer D."/>
        </authorList>
    </citation>
    <scope>NUCLEOTIDE SEQUENCE [LARGE SCALE GENOMIC DNA]</scope>
</reference>
<dbReference type="InterPro" id="IPR013083">
    <property type="entry name" value="Znf_RING/FYVE/PHD"/>
</dbReference>
<dbReference type="Proteomes" id="UP000674143">
    <property type="component" value="Unassembled WGS sequence"/>
</dbReference>
<dbReference type="Pfam" id="PF01363">
    <property type="entry name" value="FYVE"/>
    <property type="match status" value="1"/>
</dbReference>
<feature type="compositionally biased region" description="Polar residues" evidence="5">
    <location>
        <begin position="115"/>
        <end position="135"/>
    </location>
</feature>
<dbReference type="InterPro" id="IPR000306">
    <property type="entry name" value="Znf_FYVE"/>
</dbReference>
<organism evidence="7 8">
    <name type="scientific">Leishmania orientalis</name>
    <dbReference type="NCBI Taxonomy" id="2249476"/>
    <lineage>
        <taxon>Eukaryota</taxon>
        <taxon>Discoba</taxon>
        <taxon>Euglenozoa</taxon>
        <taxon>Kinetoplastea</taxon>
        <taxon>Metakinetoplastina</taxon>
        <taxon>Trypanosomatida</taxon>
        <taxon>Trypanosomatidae</taxon>
        <taxon>Leishmaniinae</taxon>
        <taxon>Leishmania</taxon>
    </lineage>
</organism>
<dbReference type="InterPro" id="IPR017455">
    <property type="entry name" value="Znf_FYVE-rel"/>
</dbReference>
<dbReference type="SUPFAM" id="SSF57903">
    <property type="entry name" value="FYVE/PHD zinc finger"/>
    <property type="match status" value="1"/>
</dbReference>
<sequence length="295" mass="31761">MGEKQSKGYWQEDEDAPVCNGCGRVFSTTLRRHHCRNCGYVLCGDCSRHRAAIPMRGITNPERVCDACYLALRSSSITGSGLSRGGQGPTGNPSEAPERPAAWAAGSTAGGASVDPSTPDATGISTAMQSPSAGSALTEEQRKAEVYYRSLYGGDQGDDSAVGTAGVRQETISPEALERERLIQRWNTVRQATVYVDILVQQSERVEPDTAVEYSRETEALTLEPEVPITQLGIRMLPLPRPTTDSARYLVEPVTTMGMSGTTLEKMTADLTQRLATRIPAHGTARVSADDFVGY</sequence>
<dbReference type="AlphaFoldDB" id="A0A836GWI3"/>
<feature type="region of interest" description="Disordered" evidence="5">
    <location>
        <begin position="79"/>
        <end position="139"/>
    </location>
</feature>
<keyword evidence="3" id="KW-0862">Zinc</keyword>
<evidence type="ECO:0000256" key="2">
    <source>
        <dbReference type="ARBA" id="ARBA00022771"/>
    </source>
</evidence>